<keyword evidence="1" id="KW-0547">Nucleotide-binding</keyword>
<keyword evidence="2" id="KW-0067">ATP-binding</keyword>
<dbReference type="AlphaFoldDB" id="A0A2K3PP07"/>
<evidence type="ECO:0000313" key="3">
    <source>
        <dbReference type="EMBL" id="PNY17020.1"/>
    </source>
</evidence>
<reference evidence="3 4" key="2">
    <citation type="journal article" date="2017" name="Front. Plant Sci.">
        <title>Gene Classification and Mining of Molecular Markers Useful in Red Clover (Trifolium pratense) Breeding.</title>
        <authorList>
            <person name="Istvanek J."/>
            <person name="Dluhosova J."/>
            <person name="Dluhos P."/>
            <person name="Patkova L."/>
            <person name="Nedelnik J."/>
            <person name="Repkova J."/>
        </authorList>
    </citation>
    <scope>NUCLEOTIDE SEQUENCE [LARGE SCALE GENOMIC DNA]</scope>
    <source>
        <strain evidence="4">cv. Tatra</strain>
        <tissue evidence="3">Young leaves</tissue>
    </source>
</reference>
<organism evidence="3 4">
    <name type="scientific">Trifolium pratense</name>
    <name type="common">Red clover</name>
    <dbReference type="NCBI Taxonomy" id="57577"/>
    <lineage>
        <taxon>Eukaryota</taxon>
        <taxon>Viridiplantae</taxon>
        <taxon>Streptophyta</taxon>
        <taxon>Embryophyta</taxon>
        <taxon>Tracheophyta</taxon>
        <taxon>Spermatophyta</taxon>
        <taxon>Magnoliopsida</taxon>
        <taxon>eudicotyledons</taxon>
        <taxon>Gunneridae</taxon>
        <taxon>Pentapetalae</taxon>
        <taxon>rosids</taxon>
        <taxon>fabids</taxon>
        <taxon>Fabales</taxon>
        <taxon>Fabaceae</taxon>
        <taxon>Papilionoideae</taxon>
        <taxon>50 kb inversion clade</taxon>
        <taxon>NPAAA clade</taxon>
        <taxon>Hologalegina</taxon>
        <taxon>IRL clade</taxon>
        <taxon>Trifolieae</taxon>
        <taxon>Trifolium</taxon>
    </lineage>
</organism>
<proteinExistence type="predicted"/>
<evidence type="ECO:0000313" key="4">
    <source>
        <dbReference type="Proteomes" id="UP000236291"/>
    </source>
</evidence>
<protein>
    <submittedName>
        <fullName evidence="3">P-loop containing nucleoside triphosphate hydrolases superfamily protein</fullName>
    </submittedName>
</protein>
<keyword evidence="3" id="KW-0378">Hydrolase</keyword>
<evidence type="ECO:0000256" key="2">
    <source>
        <dbReference type="ARBA" id="ARBA00022840"/>
    </source>
</evidence>
<dbReference type="PANTHER" id="PTHR45644:SF85">
    <property type="entry name" value="P-LOOP CONTAINING NUCLEOSIDE TRIPHOSPHATE HYDROLASES SUPERFAMILY PROTEIN"/>
    <property type="match status" value="1"/>
</dbReference>
<dbReference type="InterPro" id="IPR051701">
    <property type="entry name" value="Mito_OM_Translocase_MSP1"/>
</dbReference>
<dbReference type="Proteomes" id="UP000236291">
    <property type="component" value="Unassembled WGS sequence"/>
</dbReference>
<feature type="non-terminal residue" evidence="3">
    <location>
        <position position="183"/>
    </location>
</feature>
<sequence length="183" mass="20269">MEQKGMLISACVGVGVGVGLGLASGQTKWGPNSVSSNAITPEKIEHEMLRLIVDGRESNVTFDNFPYYLSEQTRVLLTSAAYVHLKHAEVSKYTRNLAPASRTIMLSGPAELYQQVLAKALAHYFEAKLLLFDVTDFSLKIQSRYGSSNIENSLKRSTSETTLARLSDLFGSFPFFPQREDNK</sequence>
<reference evidence="3 4" key="1">
    <citation type="journal article" date="2014" name="Am. J. Bot.">
        <title>Genome assembly and annotation for red clover (Trifolium pratense; Fabaceae).</title>
        <authorList>
            <person name="Istvanek J."/>
            <person name="Jaros M."/>
            <person name="Krenek A."/>
            <person name="Repkova J."/>
        </authorList>
    </citation>
    <scope>NUCLEOTIDE SEQUENCE [LARGE SCALE GENOMIC DNA]</scope>
    <source>
        <strain evidence="4">cv. Tatra</strain>
        <tissue evidence="3">Young leaves</tissue>
    </source>
</reference>
<dbReference type="STRING" id="57577.A0A2K3PP07"/>
<comment type="caution">
    <text evidence="3">The sequence shown here is derived from an EMBL/GenBank/DDBJ whole genome shotgun (WGS) entry which is preliminary data.</text>
</comment>
<dbReference type="GO" id="GO:0005524">
    <property type="term" value="F:ATP binding"/>
    <property type="evidence" value="ECO:0007669"/>
    <property type="project" value="UniProtKB-KW"/>
</dbReference>
<name>A0A2K3PP07_TRIPR</name>
<accession>A0A2K3PP07</accession>
<dbReference type="GO" id="GO:0005741">
    <property type="term" value="C:mitochondrial outer membrane"/>
    <property type="evidence" value="ECO:0007669"/>
    <property type="project" value="TreeGrafter"/>
</dbReference>
<dbReference type="PANTHER" id="PTHR45644">
    <property type="entry name" value="AAA ATPASE, PUTATIVE (AFU_ORTHOLOGUE AFUA_2G12920)-RELATED-RELATED"/>
    <property type="match status" value="1"/>
</dbReference>
<dbReference type="EMBL" id="ASHM01009007">
    <property type="protein sequence ID" value="PNY17020.1"/>
    <property type="molecule type" value="Genomic_DNA"/>
</dbReference>
<dbReference type="ExpressionAtlas" id="A0A2K3PP07">
    <property type="expression patterns" value="baseline"/>
</dbReference>
<dbReference type="GO" id="GO:0016787">
    <property type="term" value="F:hydrolase activity"/>
    <property type="evidence" value="ECO:0007669"/>
    <property type="project" value="UniProtKB-KW"/>
</dbReference>
<evidence type="ECO:0000256" key="1">
    <source>
        <dbReference type="ARBA" id="ARBA00022741"/>
    </source>
</evidence>
<gene>
    <name evidence="3" type="ORF">L195_g013753</name>
</gene>